<reference evidence="1" key="1">
    <citation type="submission" date="2022-06" db="EMBL/GenBank/DDBJ databases">
        <title>Genome sequencing of Brevibacillus sp. BB3-R1.</title>
        <authorList>
            <person name="Heo J."/>
            <person name="Lee D."/>
            <person name="Won M."/>
            <person name="Han B.-H."/>
            <person name="Hong S.-B."/>
            <person name="Kwon S.-W."/>
        </authorList>
    </citation>
    <scope>NUCLEOTIDE SEQUENCE</scope>
    <source>
        <strain evidence="1">BB3-R1</strain>
    </source>
</reference>
<dbReference type="EMBL" id="CP098755">
    <property type="protein sequence ID" value="USG63749.1"/>
    <property type="molecule type" value="Genomic_DNA"/>
</dbReference>
<protein>
    <submittedName>
        <fullName evidence="1">Uncharacterized protein</fullName>
    </submittedName>
</protein>
<name>A0ABY4WAF2_9BACL</name>
<dbReference type="Proteomes" id="UP001056500">
    <property type="component" value="Chromosome"/>
</dbReference>
<gene>
    <name evidence="1" type="ORF">NDK47_16400</name>
</gene>
<evidence type="ECO:0000313" key="2">
    <source>
        <dbReference type="Proteomes" id="UP001056500"/>
    </source>
</evidence>
<accession>A0ABY4WAF2</accession>
<proteinExistence type="predicted"/>
<keyword evidence="2" id="KW-1185">Reference proteome</keyword>
<sequence>MTTTFTQWLWGLVHEEEAAPFERKQYVKNEMEQFVPVHHEELFPYPQL</sequence>
<evidence type="ECO:0000313" key="1">
    <source>
        <dbReference type="EMBL" id="USG63749.1"/>
    </source>
</evidence>
<dbReference type="RefSeq" id="WP_251870828.1">
    <property type="nucleotide sequence ID" value="NZ_CP098755.1"/>
</dbReference>
<organism evidence="1 2">
    <name type="scientific">Brevibacillus ruminantium</name>
    <dbReference type="NCBI Taxonomy" id="2950604"/>
    <lineage>
        <taxon>Bacteria</taxon>
        <taxon>Bacillati</taxon>
        <taxon>Bacillota</taxon>
        <taxon>Bacilli</taxon>
        <taxon>Bacillales</taxon>
        <taxon>Paenibacillaceae</taxon>
        <taxon>Brevibacillus</taxon>
    </lineage>
</organism>